<organism evidence="4 5">
    <name type="scientific">Capsella rubella</name>
    <dbReference type="NCBI Taxonomy" id="81985"/>
    <lineage>
        <taxon>Eukaryota</taxon>
        <taxon>Viridiplantae</taxon>
        <taxon>Streptophyta</taxon>
        <taxon>Embryophyta</taxon>
        <taxon>Tracheophyta</taxon>
        <taxon>Spermatophyta</taxon>
        <taxon>Magnoliopsida</taxon>
        <taxon>eudicotyledons</taxon>
        <taxon>Gunneridae</taxon>
        <taxon>Pentapetalae</taxon>
        <taxon>rosids</taxon>
        <taxon>malvids</taxon>
        <taxon>Brassicales</taxon>
        <taxon>Brassicaceae</taxon>
        <taxon>Camelineae</taxon>
        <taxon>Capsella</taxon>
    </lineage>
</organism>
<evidence type="ECO:0000256" key="2">
    <source>
        <dbReference type="ARBA" id="ARBA00023136"/>
    </source>
</evidence>
<dbReference type="GO" id="GO:0005886">
    <property type="term" value="C:plasma membrane"/>
    <property type="evidence" value="ECO:0007669"/>
    <property type="project" value="TreeGrafter"/>
</dbReference>
<dbReference type="PANTHER" id="PTHR31415:SF71">
    <property type="entry name" value="TRANSMEMBRANE PROTEIN"/>
    <property type="match status" value="1"/>
</dbReference>
<evidence type="ECO:0000256" key="3">
    <source>
        <dbReference type="SAM" id="Phobius"/>
    </source>
</evidence>
<dbReference type="PANTHER" id="PTHR31415">
    <property type="entry name" value="OS05G0367900 PROTEIN"/>
    <property type="match status" value="1"/>
</dbReference>
<dbReference type="Proteomes" id="UP000029121">
    <property type="component" value="Unassembled WGS sequence"/>
</dbReference>
<protein>
    <recommendedName>
        <fullName evidence="6">Late embryogenesis abundant protein LEA-2 subgroup domain-containing protein</fullName>
    </recommendedName>
</protein>
<reference evidence="5" key="1">
    <citation type="journal article" date="2013" name="Nat. Genet.">
        <title>The Capsella rubella genome and the genomic consequences of rapid mating system evolution.</title>
        <authorList>
            <person name="Slotte T."/>
            <person name="Hazzouri K.M."/>
            <person name="Agren J.A."/>
            <person name="Koenig D."/>
            <person name="Maumus F."/>
            <person name="Guo Y.L."/>
            <person name="Steige K."/>
            <person name="Platts A.E."/>
            <person name="Escobar J.S."/>
            <person name="Newman L.K."/>
            <person name="Wang W."/>
            <person name="Mandakova T."/>
            <person name="Vello E."/>
            <person name="Smith L.M."/>
            <person name="Henz S.R."/>
            <person name="Steffen J."/>
            <person name="Takuno S."/>
            <person name="Brandvain Y."/>
            <person name="Coop G."/>
            <person name="Andolfatto P."/>
            <person name="Hu T.T."/>
            <person name="Blanchette M."/>
            <person name="Clark R.M."/>
            <person name="Quesneville H."/>
            <person name="Nordborg M."/>
            <person name="Gaut B.S."/>
            <person name="Lysak M.A."/>
            <person name="Jenkins J."/>
            <person name="Grimwood J."/>
            <person name="Chapman J."/>
            <person name="Prochnik S."/>
            <person name="Shu S."/>
            <person name="Rokhsar D."/>
            <person name="Schmutz J."/>
            <person name="Weigel D."/>
            <person name="Wright S.I."/>
        </authorList>
    </citation>
    <scope>NUCLEOTIDE SEQUENCE [LARGE SCALE GENOMIC DNA]</scope>
    <source>
        <strain evidence="5">cv. Monte Gargano</strain>
    </source>
</reference>
<evidence type="ECO:0000313" key="4">
    <source>
        <dbReference type="EMBL" id="EOA28816.1"/>
    </source>
</evidence>
<dbReference type="GO" id="GO:0009506">
    <property type="term" value="C:plasmodesma"/>
    <property type="evidence" value="ECO:0007669"/>
    <property type="project" value="TreeGrafter"/>
</dbReference>
<keyword evidence="2 3" id="KW-0472">Membrane</keyword>
<dbReference type="EMBL" id="KB870808">
    <property type="protein sequence ID" value="EOA28816.1"/>
    <property type="molecule type" value="Genomic_DNA"/>
</dbReference>
<dbReference type="OrthoDB" id="1071197at2759"/>
<accession>R0G0T8</accession>
<feature type="transmembrane region" description="Helical" evidence="3">
    <location>
        <begin position="31"/>
        <end position="55"/>
    </location>
</feature>
<keyword evidence="3" id="KW-1133">Transmembrane helix</keyword>
<keyword evidence="5" id="KW-1185">Reference proteome</keyword>
<name>R0G0T8_9BRAS</name>
<evidence type="ECO:0008006" key="6">
    <source>
        <dbReference type="Google" id="ProtNLM"/>
    </source>
</evidence>
<gene>
    <name evidence="4" type="ORF">CARUB_v10025055mg</name>
</gene>
<evidence type="ECO:0000256" key="1">
    <source>
        <dbReference type="ARBA" id="ARBA00004370"/>
    </source>
</evidence>
<keyword evidence="3" id="KW-0812">Transmembrane</keyword>
<dbReference type="GO" id="GO:0098542">
    <property type="term" value="P:defense response to other organism"/>
    <property type="evidence" value="ECO:0007669"/>
    <property type="project" value="InterPro"/>
</dbReference>
<dbReference type="KEGG" id="crb:17888039"/>
<dbReference type="InterPro" id="IPR044839">
    <property type="entry name" value="NDR1-like"/>
</dbReference>
<evidence type="ECO:0000313" key="5">
    <source>
        <dbReference type="Proteomes" id="UP000029121"/>
    </source>
</evidence>
<sequence>MKKKEEAKEEGAAPKYKRIWVASSDKRRRCIISFVPVLVFLIICLFVPIISYVVIQPRVPRFVLEDLYVDSHSKNSSVIVKLSSTNPSHNTSVNYINMNLHIRVLGGFETERVFLGGTFQQKPRSTKTWEAVVAKNNDTGNPTGAFLVRHGEANGDVIADMKIQWKRGIFSPLKFGLQVTCPVLLNLKDLSYADTIRTMSTCSHHFQF</sequence>
<dbReference type="AlphaFoldDB" id="R0G0T8"/>
<proteinExistence type="predicted"/>
<comment type="subcellular location">
    <subcellularLocation>
        <location evidence="1">Membrane</location>
    </subcellularLocation>
</comment>